<feature type="domain" description="Ribbon-helix-helix" evidence="1">
    <location>
        <begin position="3"/>
        <end position="64"/>
    </location>
</feature>
<dbReference type="Pfam" id="PF13467">
    <property type="entry name" value="RHH_4"/>
    <property type="match status" value="1"/>
</dbReference>
<dbReference type="InterPro" id="IPR038268">
    <property type="entry name" value="RHH_sf"/>
</dbReference>
<name>A0A178MQ23_9PROT</name>
<dbReference type="Gene3D" id="1.10.3990.20">
    <property type="entry name" value="protein bp1543"/>
    <property type="match status" value="1"/>
</dbReference>
<dbReference type="STRING" id="1437059.A6A05_02190"/>
<dbReference type="AlphaFoldDB" id="A0A178MQ23"/>
<sequence length="71" mass="7894">MLKKRSLVVAGHSTSVTLEEEFWVELKRIAALRGQSINQMAAEIDSDRAGNLSSALRVFVLEHLRNEAGKD</sequence>
<accession>A0A178MQ23</accession>
<evidence type="ECO:0000313" key="2">
    <source>
        <dbReference type="EMBL" id="OAN50044.1"/>
    </source>
</evidence>
<keyword evidence="3" id="KW-1185">Reference proteome</keyword>
<proteinExistence type="predicted"/>
<dbReference type="InterPro" id="IPR027373">
    <property type="entry name" value="RHH_dom"/>
</dbReference>
<protein>
    <submittedName>
        <fullName evidence="2">Aryl-sulfate sulfotransferase</fullName>
    </submittedName>
</protein>
<dbReference type="GO" id="GO:0016740">
    <property type="term" value="F:transferase activity"/>
    <property type="evidence" value="ECO:0007669"/>
    <property type="project" value="UniProtKB-KW"/>
</dbReference>
<gene>
    <name evidence="2" type="ORF">A6A05_02190</name>
</gene>
<comment type="caution">
    <text evidence="2">The sequence shown here is derived from an EMBL/GenBank/DDBJ whole genome shotgun (WGS) entry which is preliminary data.</text>
</comment>
<dbReference type="EMBL" id="LWQU01000141">
    <property type="protein sequence ID" value="OAN50044.1"/>
    <property type="molecule type" value="Genomic_DNA"/>
</dbReference>
<dbReference type="Proteomes" id="UP000078543">
    <property type="component" value="Unassembled WGS sequence"/>
</dbReference>
<evidence type="ECO:0000313" key="3">
    <source>
        <dbReference type="Proteomes" id="UP000078543"/>
    </source>
</evidence>
<dbReference type="RefSeq" id="WP_068500780.1">
    <property type="nucleotide sequence ID" value="NZ_LWQU01000141.1"/>
</dbReference>
<keyword evidence="2" id="KW-0808">Transferase</keyword>
<organism evidence="2 3">
    <name type="scientific">Magnetospirillum moscoviense</name>
    <dbReference type="NCBI Taxonomy" id="1437059"/>
    <lineage>
        <taxon>Bacteria</taxon>
        <taxon>Pseudomonadati</taxon>
        <taxon>Pseudomonadota</taxon>
        <taxon>Alphaproteobacteria</taxon>
        <taxon>Rhodospirillales</taxon>
        <taxon>Rhodospirillaceae</taxon>
        <taxon>Magnetospirillum</taxon>
    </lineage>
</organism>
<dbReference type="OrthoDB" id="7477016at2"/>
<reference evidence="2 3" key="1">
    <citation type="submission" date="2016-04" db="EMBL/GenBank/DDBJ databases">
        <title>Draft genome sequence of freshwater magnetotactic bacteria Magnetospirillum marisnigri SP-1 and Magnetospirillum moscoviense BB-1.</title>
        <authorList>
            <person name="Koziaeva V."/>
            <person name="Dziuba M.V."/>
            <person name="Ivanov T.M."/>
            <person name="Kuznetsov B."/>
            <person name="Grouzdev D.S."/>
        </authorList>
    </citation>
    <scope>NUCLEOTIDE SEQUENCE [LARGE SCALE GENOMIC DNA]</scope>
    <source>
        <strain evidence="2 3">BB-1</strain>
    </source>
</reference>
<evidence type="ECO:0000259" key="1">
    <source>
        <dbReference type="Pfam" id="PF13467"/>
    </source>
</evidence>